<feature type="coiled-coil region" evidence="10">
    <location>
        <begin position="814"/>
        <end position="841"/>
    </location>
</feature>
<dbReference type="SUPFAM" id="SSF50891">
    <property type="entry name" value="Cyclophilin-like"/>
    <property type="match status" value="1"/>
</dbReference>
<dbReference type="InterPro" id="IPR019734">
    <property type="entry name" value="TPR_rpt"/>
</dbReference>
<name>A0AAF0IRH7_9BASI</name>
<evidence type="ECO:0000256" key="3">
    <source>
        <dbReference type="ARBA" id="ARBA00022737"/>
    </source>
</evidence>
<dbReference type="PANTHER" id="PTHR11071">
    <property type="entry name" value="PEPTIDYL-PROLYL CIS-TRANS ISOMERASE"/>
    <property type="match status" value="1"/>
</dbReference>
<evidence type="ECO:0000256" key="7">
    <source>
        <dbReference type="ARBA" id="ARBA00074451"/>
    </source>
</evidence>
<dbReference type="InterPro" id="IPR027267">
    <property type="entry name" value="AH/BAR_dom_sf"/>
</dbReference>
<dbReference type="PRINTS" id="PR00153">
    <property type="entry name" value="CSAPPISMRASE"/>
</dbReference>
<dbReference type="SMART" id="SM00028">
    <property type="entry name" value="TPR"/>
    <property type="match status" value="2"/>
</dbReference>
<dbReference type="InterPro" id="IPR002130">
    <property type="entry name" value="Cyclophilin-type_PPIase_dom"/>
</dbReference>
<evidence type="ECO:0000256" key="9">
    <source>
        <dbReference type="PROSITE-ProRule" id="PRU00339"/>
    </source>
</evidence>
<dbReference type="NCBIfam" id="TIGR00293">
    <property type="entry name" value="prefoldin subunit alpha"/>
    <property type="match status" value="1"/>
</dbReference>
<dbReference type="SUPFAM" id="SSF48350">
    <property type="entry name" value="GTPase activation domain, GAP"/>
    <property type="match status" value="1"/>
</dbReference>
<keyword evidence="15" id="KW-1185">Reference proteome</keyword>
<feature type="compositionally biased region" description="Polar residues" evidence="11">
    <location>
        <begin position="191"/>
        <end position="209"/>
    </location>
</feature>
<evidence type="ECO:0000259" key="13">
    <source>
        <dbReference type="PROSITE" id="PS50238"/>
    </source>
</evidence>
<dbReference type="FunFam" id="1.25.40.10:FF:000029">
    <property type="entry name" value="peptidyl-prolyl cis-trans isomerase D"/>
    <property type="match status" value="1"/>
</dbReference>
<dbReference type="Proteomes" id="UP001214603">
    <property type="component" value="Chromosome 2"/>
</dbReference>
<dbReference type="InterPro" id="IPR009053">
    <property type="entry name" value="Prefoldin"/>
</dbReference>
<accession>A0AAF0IRH7</accession>
<dbReference type="PANTHER" id="PTHR11071:SF561">
    <property type="entry name" value="PEPTIDYL-PROLYL CIS-TRANS ISOMERASE D-RELATED"/>
    <property type="match status" value="1"/>
</dbReference>
<dbReference type="EMBL" id="CP119935">
    <property type="protein sequence ID" value="WFD02600.1"/>
    <property type="molecule type" value="Genomic_DNA"/>
</dbReference>
<dbReference type="SUPFAM" id="SSF48452">
    <property type="entry name" value="TPR-like"/>
    <property type="match status" value="1"/>
</dbReference>
<evidence type="ECO:0000313" key="14">
    <source>
        <dbReference type="EMBL" id="WFD02600.1"/>
    </source>
</evidence>
<dbReference type="SUPFAM" id="SSF103657">
    <property type="entry name" value="BAR/IMD domain-like"/>
    <property type="match status" value="1"/>
</dbReference>
<evidence type="ECO:0000256" key="2">
    <source>
        <dbReference type="ARBA" id="ARBA00013194"/>
    </source>
</evidence>
<dbReference type="PROSITE" id="PS50072">
    <property type="entry name" value="CSA_PPIASE_2"/>
    <property type="match status" value="1"/>
</dbReference>
<evidence type="ECO:0000256" key="10">
    <source>
        <dbReference type="SAM" id="Coils"/>
    </source>
</evidence>
<feature type="region of interest" description="Disordered" evidence="11">
    <location>
        <begin position="191"/>
        <end position="263"/>
    </location>
</feature>
<keyword evidence="4 9" id="KW-0802">TPR repeat</keyword>
<dbReference type="GO" id="GO:0005737">
    <property type="term" value="C:cytoplasm"/>
    <property type="evidence" value="ECO:0007669"/>
    <property type="project" value="TreeGrafter"/>
</dbReference>
<dbReference type="Pfam" id="PF00620">
    <property type="entry name" value="RhoGAP"/>
    <property type="match status" value="1"/>
</dbReference>
<feature type="region of interest" description="Disordered" evidence="11">
    <location>
        <begin position="681"/>
        <end position="701"/>
    </location>
</feature>
<keyword evidence="6" id="KW-0413">Isomerase</keyword>
<evidence type="ECO:0000256" key="8">
    <source>
        <dbReference type="ARBA" id="ARBA00076602"/>
    </source>
</evidence>
<dbReference type="GO" id="GO:0003755">
    <property type="term" value="F:peptidyl-prolyl cis-trans isomerase activity"/>
    <property type="evidence" value="ECO:0007669"/>
    <property type="project" value="UniProtKB-KW"/>
</dbReference>
<dbReference type="PROSITE" id="PS00170">
    <property type="entry name" value="CSA_PPIASE_1"/>
    <property type="match status" value="1"/>
</dbReference>
<gene>
    <name evidence="14" type="ORF">MOBT1_001281</name>
</gene>
<feature type="domain" description="PPIase cyclophilin-type" evidence="12">
    <location>
        <begin position="876"/>
        <end position="1030"/>
    </location>
</feature>
<dbReference type="Pfam" id="PF02996">
    <property type="entry name" value="Prefoldin"/>
    <property type="match status" value="1"/>
</dbReference>
<dbReference type="PROSITE" id="PS50005">
    <property type="entry name" value="TPR"/>
    <property type="match status" value="1"/>
</dbReference>
<dbReference type="Gene3D" id="1.25.40.10">
    <property type="entry name" value="Tetratricopeptide repeat domain"/>
    <property type="match status" value="1"/>
</dbReference>
<keyword evidence="5" id="KW-0697">Rotamase</keyword>
<feature type="repeat" description="TPR" evidence="9">
    <location>
        <begin position="1173"/>
        <end position="1206"/>
    </location>
</feature>
<dbReference type="InterPro" id="IPR011990">
    <property type="entry name" value="TPR-like_helical_dom_sf"/>
</dbReference>
<dbReference type="Gene3D" id="1.20.1270.60">
    <property type="entry name" value="Arfaptin homology (AH) domain/BAR domain"/>
    <property type="match status" value="1"/>
</dbReference>
<dbReference type="InterPro" id="IPR029000">
    <property type="entry name" value="Cyclophilin-like_dom_sf"/>
</dbReference>
<dbReference type="Pfam" id="PF00160">
    <property type="entry name" value="Pro_isomerase"/>
    <property type="match status" value="1"/>
</dbReference>
<feature type="region of interest" description="Disordered" evidence="11">
    <location>
        <begin position="294"/>
        <end position="333"/>
    </location>
</feature>
<dbReference type="CDD" id="cd23157">
    <property type="entry name" value="Prefoldin_5"/>
    <property type="match status" value="1"/>
</dbReference>
<dbReference type="InterPro" id="IPR000198">
    <property type="entry name" value="RhoGAP_dom"/>
</dbReference>
<protein>
    <recommendedName>
        <fullName evidence="7">Peptidyl-prolyl cis-trans isomerase D</fullName>
        <ecNumber evidence="2">5.2.1.8</ecNumber>
    </recommendedName>
    <alternativeName>
        <fullName evidence="8">Rotamase D</fullName>
    </alternativeName>
</protein>
<feature type="compositionally biased region" description="Pro residues" evidence="11">
    <location>
        <begin position="684"/>
        <end position="695"/>
    </location>
</feature>
<proteinExistence type="predicted"/>
<evidence type="ECO:0000256" key="11">
    <source>
        <dbReference type="SAM" id="MobiDB-lite"/>
    </source>
</evidence>
<feature type="compositionally biased region" description="Polar residues" evidence="11">
    <location>
        <begin position="311"/>
        <end position="333"/>
    </location>
</feature>
<evidence type="ECO:0000259" key="12">
    <source>
        <dbReference type="PROSITE" id="PS50072"/>
    </source>
</evidence>
<dbReference type="InterPro" id="IPR004127">
    <property type="entry name" value="Prefoldin_subunit_alpha"/>
</dbReference>
<dbReference type="AlphaFoldDB" id="A0AAF0IRH7"/>
<sequence>MERDGKRSFDAHGAAPGVLMTPSELASVLLEAFKTLLSESDSYVMYFEQRFRLEEEHLRSLKSMLEKQRELDLRINHKLAVTPGLLPDVNSLSGLRNAWGDMRLSEMWAVDLRLQALMEWKRSTLQPIVQFRDSQERIRRRVKDDLRACVEDYDEMRGTTLPRIRRMYEKRCEDLEFYRHQQRAIEEQRLLLSTSTQEPRTPTEQTGSETIRAVSDHAAPTDRTQAFSPGVLSPNPEPSSGYFAAGSPSQTVSPSGQPQGRSNFLEGLRKKEAWDGAPKRLNALFTRMLDVSSEKSGSDPSLLGTAAPVHDTSSASTPSGSMDTMPLASNQKSQQVLAVKQAKAKRDVDEADKAYRKAIFDLETLRIRLNKTLGAAVTSILEWRKELAVTMNRACLSQVRDAMSTRSSIESVHKQDEQIALHMLDRLDAEQRMCEDWLPNTRSLLQEQRVQYVNYWHGPYKDLIFGTGLVDYAFSHGEATTASTMTESGLIVPSVRPPLIVTKCIQFMEQPRCIQTPGIYRLSAKYSRVQELTSMIEQDEARFQFDIEREEPVMVASILKLYLRQLPEPVMPMRWEERIKYTHEREENIRNGFAYFKSRIRRMPPINQATLRALLMHLSNVASYSEKNKMTVANLAVIFSPVILSETDHETTSLAAAAEEDRTMEDLIVYCADIFSMPTARNSPLPPVPQKPAPPDAREKRRQIVSWDSNSTQYDHVPPAHDHASETHLLDVRKQLELELKQFTTMFGQLKLAQTRFQDCLDSVERVRPENQDKVSLLPLTASLYVPGRLSDPDKVIVDVGTGYFVEKTREEAKKHYKDKIAYVTKNMEQLQETIHRKQDNVRVVGEVMQVKALKQRENFDIAVAGEPQPTRAGENRIVLELYADKVPKTAENFRALCTGEKGNSAVSGKPLTYQGSTFHRVIPKFMIQGGDFTNGNGTGGESIYGEKFEDEKLDGKHDAPFLLSMANAGPNTNGSQFFITTVPTPHLDGKHVVFGRVLRGKDVVRRIEQAPTGANDVPVHTVTIADCGEFASDELAKPDFDFGIAPDATGDRYENYPEDADVDLEEKPEEALRIANDLKSLAASLVGKQEWALALEKYQKALRYLMVNPALPESTDAKFVQEYLSLRTPLQLNGSLCALKMAPPQNALAEALASHVIERAGQKVAPSAPELAKAYYRRALARSALKRDEEAKADLTEALQYAPNDAGILKEQAAVEQRRKARLSKQRAAYAKMFSS</sequence>
<evidence type="ECO:0000256" key="6">
    <source>
        <dbReference type="ARBA" id="ARBA00023235"/>
    </source>
</evidence>
<dbReference type="CDD" id="cd01926">
    <property type="entry name" value="cyclophilin_ABH_like"/>
    <property type="match status" value="1"/>
</dbReference>
<keyword evidence="3" id="KW-0677">Repeat</keyword>
<dbReference type="GO" id="GO:0007165">
    <property type="term" value="P:signal transduction"/>
    <property type="evidence" value="ECO:0007669"/>
    <property type="project" value="InterPro"/>
</dbReference>
<keyword evidence="10" id="KW-0175">Coiled coil</keyword>
<evidence type="ECO:0000256" key="4">
    <source>
        <dbReference type="ARBA" id="ARBA00022803"/>
    </source>
</evidence>
<evidence type="ECO:0000256" key="1">
    <source>
        <dbReference type="ARBA" id="ARBA00000971"/>
    </source>
</evidence>
<dbReference type="Gene3D" id="2.40.100.10">
    <property type="entry name" value="Cyclophilin-like"/>
    <property type="match status" value="1"/>
</dbReference>
<organism evidence="14 15">
    <name type="scientific">Malassezia obtusa</name>
    <dbReference type="NCBI Taxonomy" id="76774"/>
    <lineage>
        <taxon>Eukaryota</taxon>
        <taxon>Fungi</taxon>
        <taxon>Dikarya</taxon>
        <taxon>Basidiomycota</taxon>
        <taxon>Ustilaginomycotina</taxon>
        <taxon>Malasseziomycetes</taxon>
        <taxon>Malasseziales</taxon>
        <taxon>Malasseziaceae</taxon>
        <taxon>Malassezia</taxon>
    </lineage>
</organism>
<comment type="catalytic activity">
    <reaction evidence="1">
        <text>[protein]-peptidylproline (omega=180) = [protein]-peptidylproline (omega=0)</text>
        <dbReference type="Rhea" id="RHEA:16237"/>
        <dbReference type="Rhea" id="RHEA-COMP:10747"/>
        <dbReference type="Rhea" id="RHEA-COMP:10748"/>
        <dbReference type="ChEBI" id="CHEBI:83833"/>
        <dbReference type="ChEBI" id="CHEBI:83834"/>
        <dbReference type="EC" id="5.2.1.8"/>
    </reaction>
</comment>
<dbReference type="Gene3D" id="1.10.287.370">
    <property type="match status" value="1"/>
</dbReference>
<dbReference type="InterPro" id="IPR008936">
    <property type="entry name" value="Rho_GTPase_activation_prot"/>
</dbReference>
<dbReference type="GO" id="GO:0042026">
    <property type="term" value="P:protein refolding"/>
    <property type="evidence" value="ECO:0007669"/>
    <property type="project" value="UniProtKB-ARBA"/>
</dbReference>
<evidence type="ECO:0000256" key="5">
    <source>
        <dbReference type="ARBA" id="ARBA00023110"/>
    </source>
</evidence>
<dbReference type="InterPro" id="IPR020892">
    <property type="entry name" value="Cyclophilin-type_PPIase_CS"/>
</dbReference>
<reference evidence="14" key="1">
    <citation type="submission" date="2023-03" db="EMBL/GenBank/DDBJ databases">
        <title>Mating type loci evolution in Malassezia.</title>
        <authorList>
            <person name="Coelho M.A."/>
        </authorList>
    </citation>
    <scope>NUCLEOTIDE SEQUENCE</scope>
    <source>
        <strain evidence="14">CBS 7876</strain>
    </source>
</reference>
<dbReference type="SUPFAM" id="SSF46579">
    <property type="entry name" value="Prefoldin"/>
    <property type="match status" value="1"/>
</dbReference>
<dbReference type="SMART" id="SM00324">
    <property type="entry name" value="RhoGAP"/>
    <property type="match status" value="1"/>
</dbReference>
<dbReference type="PROSITE" id="PS50238">
    <property type="entry name" value="RHOGAP"/>
    <property type="match status" value="1"/>
</dbReference>
<dbReference type="EC" id="5.2.1.8" evidence="2"/>
<feature type="compositionally biased region" description="Polar residues" evidence="11">
    <location>
        <begin position="247"/>
        <end position="262"/>
    </location>
</feature>
<dbReference type="FunFam" id="2.40.100.10:FF:000022">
    <property type="entry name" value="Peptidyl-prolyl cis-trans isomerase CYP95"/>
    <property type="match status" value="1"/>
</dbReference>
<dbReference type="GO" id="GO:0016018">
    <property type="term" value="F:cyclosporin A binding"/>
    <property type="evidence" value="ECO:0007669"/>
    <property type="project" value="TreeGrafter"/>
</dbReference>
<evidence type="ECO:0000313" key="15">
    <source>
        <dbReference type="Proteomes" id="UP001214603"/>
    </source>
</evidence>
<dbReference type="Gene3D" id="1.10.555.10">
    <property type="entry name" value="Rho GTPase activation protein"/>
    <property type="match status" value="1"/>
</dbReference>
<feature type="domain" description="Rho-GAP" evidence="13">
    <location>
        <begin position="480"/>
        <end position="675"/>
    </location>
</feature>